<dbReference type="InterPro" id="IPR009045">
    <property type="entry name" value="Zn_M74/Hedgehog-like"/>
</dbReference>
<feature type="domain" description="D-alanyl-D-alanine carboxypeptidase-like core" evidence="2">
    <location>
        <begin position="126"/>
        <end position="255"/>
    </location>
</feature>
<name>A0ABW2K090_9BACI</name>
<keyword evidence="4" id="KW-1185">Reference proteome</keyword>
<reference evidence="4" key="1">
    <citation type="journal article" date="2019" name="Int. J. Syst. Evol. Microbiol.">
        <title>The Global Catalogue of Microorganisms (GCM) 10K type strain sequencing project: providing services to taxonomists for standard genome sequencing and annotation.</title>
        <authorList>
            <consortium name="The Broad Institute Genomics Platform"/>
            <consortium name="The Broad Institute Genome Sequencing Center for Infectious Disease"/>
            <person name="Wu L."/>
            <person name="Ma J."/>
        </authorList>
    </citation>
    <scope>NUCLEOTIDE SEQUENCE [LARGE SCALE GENOMIC DNA]</scope>
    <source>
        <strain evidence="4">CCUG 73951</strain>
    </source>
</reference>
<organism evidence="3 4">
    <name type="scientific">Halobacillus campisalis</name>
    <dbReference type="NCBI Taxonomy" id="435909"/>
    <lineage>
        <taxon>Bacteria</taxon>
        <taxon>Bacillati</taxon>
        <taxon>Bacillota</taxon>
        <taxon>Bacilli</taxon>
        <taxon>Bacillales</taxon>
        <taxon>Bacillaceae</taxon>
        <taxon>Halobacillus</taxon>
    </lineage>
</organism>
<dbReference type="Proteomes" id="UP001596494">
    <property type="component" value="Unassembled WGS sequence"/>
</dbReference>
<dbReference type="SUPFAM" id="SSF55166">
    <property type="entry name" value="Hedgehog/DD-peptidase"/>
    <property type="match status" value="1"/>
</dbReference>
<gene>
    <name evidence="3" type="ORF">ACFQMN_04635</name>
</gene>
<evidence type="ECO:0000313" key="4">
    <source>
        <dbReference type="Proteomes" id="UP001596494"/>
    </source>
</evidence>
<feature type="compositionally biased region" description="Acidic residues" evidence="1">
    <location>
        <begin position="30"/>
        <end position="61"/>
    </location>
</feature>
<keyword evidence="3" id="KW-0645">Protease</keyword>
<keyword evidence="3" id="KW-0121">Carboxypeptidase</keyword>
<keyword evidence="3" id="KW-0378">Hydrolase</keyword>
<dbReference type="InterPro" id="IPR052179">
    <property type="entry name" value="DD-CPase-like"/>
</dbReference>
<accession>A0ABW2K090</accession>
<dbReference type="PANTHER" id="PTHR34385:SF1">
    <property type="entry name" value="PEPTIDOGLYCAN L-ALANYL-D-GLUTAMATE ENDOPEPTIDASE CWLK"/>
    <property type="match status" value="1"/>
</dbReference>
<sequence length="277" mass="31574">MRRKLTVILISFSFLLTACSVIDTTSEPEAPQEDQTPETNDEAEENGEAEASSNEEEELQNESEYANAFAENLDEREDEDGLTVIQEPDIKEVVVNKNRKLPEGYEPDELVVPDVRFPFDDDHPKKYMQPEAADALEQLFNAADEQGLDLYATSGYRSYDRQKTIYENNVAERGQEEADKFSARPGTSEHQTGLAMDVTSPEMEFKLDQSFIDTEEGEWLADHAHEHGFVIRYLEGTSDITGYEYEPWHLRYIGKDLSAEIHESGGTLEEFFGFYPE</sequence>
<comment type="caution">
    <text evidence="3">The sequence shown here is derived from an EMBL/GenBank/DDBJ whole genome shotgun (WGS) entry which is preliminary data.</text>
</comment>
<evidence type="ECO:0000313" key="3">
    <source>
        <dbReference type="EMBL" id="MFC7320154.1"/>
    </source>
</evidence>
<feature type="region of interest" description="Disordered" evidence="1">
    <location>
        <begin position="25"/>
        <end position="85"/>
    </location>
</feature>
<dbReference type="PROSITE" id="PS51257">
    <property type="entry name" value="PROKAR_LIPOPROTEIN"/>
    <property type="match status" value="1"/>
</dbReference>
<dbReference type="InterPro" id="IPR058193">
    <property type="entry name" value="VanY/YodJ_core_dom"/>
</dbReference>
<dbReference type="Gene3D" id="3.30.1380.10">
    <property type="match status" value="1"/>
</dbReference>
<proteinExistence type="predicted"/>
<dbReference type="Pfam" id="PF02557">
    <property type="entry name" value="VanY"/>
    <property type="match status" value="1"/>
</dbReference>
<evidence type="ECO:0000256" key="1">
    <source>
        <dbReference type="SAM" id="MobiDB-lite"/>
    </source>
</evidence>
<dbReference type="RefSeq" id="WP_289216800.1">
    <property type="nucleotide sequence ID" value="NZ_JAPVRC010000008.1"/>
</dbReference>
<dbReference type="EMBL" id="JBHTBY010000003">
    <property type="protein sequence ID" value="MFC7320154.1"/>
    <property type="molecule type" value="Genomic_DNA"/>
</dbReference>
<dbReference type="GO" id="GO:0004180">
    <property type="term" value="F:carboxypeptidase activity"/>
    <property type="evidence" value="ECO:0007669"/>
    <property type="project" value="UniProtKB-KW"/>
</dbReference>
<dbReference type="CDD" id="cd14852">
    <property type="entry name" value="LD-carboxypeptidase"/>
    <property type="match status" value="1"/>
</dbReference>
<feature type="compositionally biased region" description="Acidic residues" evidence="1">
    <location>
        <begin position="72"/>
        <end position="81"/>
    </location>
</feature>
<evidence type="ECO:0000259" key="2">
    <source>
        <dbReference type="Pfam" id="PF02557"/>
    </source>
</evidence>
<dbReference type="InterPro" id="IPR003709">
    <property type="entry name" value="VanY-like_core_dom"/>
</dbReference>
<protein>
    <submittedName>
        <fullName evidence="3">D-alanyl-D-alanine carboxypeptidase family protein</fullName>
    </submittedName>
</protein>
<dbReference type="PANTHER" id="PTHR34385">
    <property type="entry name" value="D-ALANYL-D-ALANINE CARBOXYPEPTIDASE"/>
    <property type="match status" value="1"/>
</dbReference>